<keyword evidence="1" id="KW-1133">Transmembrane helix</keyword>
<dbReference type="Proteomes" id="UP000767334">
    <property type="component" value="Unassembled WGS sequence"/>
</dbReference>
<sequence>MKIKTNIKDNCFIIIVVILMISFTVNIYQSILNKKYCYELGKQNYSKIEEIRFRNESILSILDSCVTAKSVNNVDLLTLYKNYSKISEAELSLWNSYLTEDNKTLRRFKNKSKNIVVNTKTKNELYSEVEELIYSYIQNDMTEKIDVIELEGKVADDFNTLRSIALDLNNYFNSFYDENCNVPEDKKEKIMISEDYWVDILQGIQEVNNKYVEYSFTYENVNNN</sequence>
<dbReference type="RefSeq" id="WP_204572770.1">
    <property type="nucleotide sequence ID" value="NZ_JACJLL010000207.1"/>
</dbReference>
<proteinExistence type="predicted"/>
<evidence type="ECO:0008006" key="4">
    <source>
        <dbReference type="Google" id="ProtNLM"/>
    </source>
</evidence>
<name>A0ABS2FKV9_9CLOT</name>
<keyword evidence="1" id="KW-0812">Transmembrane</keyword>
<organism evidence="2 3">
    <name type="scientific">Clostridium saudiense</name>
    <dbReference type="NCBI Taxonomy" id="1414720"/>
    <lineage>
        <taxon>Bacteria</taxon>
        <taxon>Bacillati</taxon>
        <taxon>Bacillota</taxon>
        <taxon>Clostridia</taxon>
        <taxon>Eubacteriales</taxon>
        <taxon>Clostridiaceae</taxon>
        <taxon>Clostridium</taxon>
    </lineage>
</organism>
<keyword evidence="1" id="KW-0472">Membrane</keyword>
<evidence type="ECO:0000313" key="3">
    <source>
        <dbReference type="Proteomes" id="UP000767334"/>
    </source>
</evidence>
<gene>
    <name evidence="2" type="ORF">H6A19_16555</name>
</gene>
<reference evidence="2 3" key="1">
    <citation type="journal article" date="2021" name="Sci. Rep.">
        <title>The distribution of antibiotic resistance genes in chicken gut microbiota commensals.</title>
        <authorList>
            <person name="Juricova H."/>
            <person name="Matiasovicova J."/>
            <person name="Kubasova T."/>
            <person name="Cejkova D."/>
            <person name="Rychlik I."/>
        </authorList>
    </citation>
    <scope>NUCLEOTIDE SEQUENCE [LARGE SCALE GENOMIC DNA]</scope>
    <source>
        <strain evidence="2 3">An435</strain>
    </source>
</reference>
<accession>A0ABS2FKV9</accession>
<feature type="transmembrane region" description="Helical" evidence="1">
    <location>
        <begin position="12"/>
        <end position="31"/>
    </location>
</feature>
<comment type="caution">
    <text evidence="2">The sequence shown here is derived from an EMBL/GenBank/DDBJ whole genome shotgun (WGS) entry which is preliminary data.</text>
</comment>
<dbReference type="EMBL" id="JACJLL010000207">
    <property type="protein sequence ID" value="MBM6820926.1"/>
    <property type="molecule type" value="Genomic_DNA"/>
</dbReference>
<protein>
    <recommendedName>
        <fullName evidence="4">Reticulocyte-binding protein</fullName>
    </recommendedName>
</protein>
<evidence type="ECO:0000256" key="1">
    <source>
        <dbReference type="SAM" id="Phobius"/>
    </source>
</evidence>
<evidence type="ECO:0000313" key="2">
    <source>
        <dbReference type="EMBL" id="MBM6820926.1"/>
    </source>
</evidence>
<keyword evidence="3" id="KW-1185">Reference proteome</keyword>